<accession>A0A811RRH8</accession>
<organism evidence="2 3">
    <name type="scientific">Miscanthus lutarioriparius</name>
    <dbReference type="NCBI Taxonomy" id="422564"/>
    <lineage>
        <taxon>Eukaryota</taxon>
        <taxon>Viridiplantae</taxon>
        <taxon>Streptophyta</taxon>
        <taxon>Embryophyta</taxon>
        <taxon>Tracheophyta</taxon>
        <taxon>Spermatophyta</taxon>
        <taxon>Magnoliopsida</taxon>
        <taxon>Liliopsida</taxon>
        <taxon>Poales</taxon>
        <taxon>Poaceae</taxon>
        <taxon>PACMAD clade</taxon>
        <taxon>Panicoideae</taxon>
        <taxon>Andropogonodae</taxon>
        <taxon>Andropogoneae</taxon>
        <taxon>Saccharinae</taxon>
        <taxon>Miscanthus</taxon>
    </lineage>
</organism>
<evidence type="ECO:0000313" key="3">
    <source>
        <dbReference type="Proteomes" id="UP000604825"/>
    </source>
</evidence>
<name>A0A811RRH8_9POAL</name>
<dbReference type="Proteomes" id="UP000604825">
    <property type="component" value="Unassembled WGS sequence"/>
</dbReference>
<evidence type="ECO:0000256" key="1">
    <source>
        <dbReference type="SAM" id="MobiDB-lite"/>
    </source>
</evidence>
<dbReference type="AlphaFoldDB" id="A0A811RRH8"/>
<reference evidence="2" key="1">
    <citation type="submission" date="2020-10" db="EMBL/GenBank/DDBJ databases">
        <authorList>
            <person name="Han B."/>
            <person name="Lu T."/>
            <person name="Zhao Q."/>
            <person name="Huang X."/>
            <person name="Zhao Y."/>
        </authorList>
    </citation>
    <scope>NUCLEOTIDE SEQUENCE</scope>
</reference>
<sequence length="117" mass="12433">MASLLPSPASREEARVDAEPALAPKQLTPASRERGRGGAAARAAAGLLQEQAQTAASRRRHFNAQARAPPLPTCRFLVLDVGDLDGTAVEVVADHTSALDRTGWKRHHAAHTAREQA</sequence>
<proteinExistence type="predicted"/>
<comment type="caution">
    <text evidence="2">The sequence shown here is derived from an EMBL/GenBank/DDBJ whole genome shotgun (WGS) entry which is preliminary data.</text>
</comment>
<evidence type="ECO:0000313" key="2">
    <source>
        <dbReference type="EMBL" id="CAD6272386.1"/>
    </source>
</evidence>
<protein>
    <submittedName>
        <fullName evidence="2">Uncharacterized protein</fullName>
    </submittedName>
</protein>
<keyword evidence="3" id="KW-1185">Reference proteome</keyword>
<feature type="region of interest" description="Disordered" evidence="1">
    <location>
        <begin position="1"/>
        <end position="40"/>
    </location>
</feature>
<dbReference type="EMBL" id="CAJGYO010000016">
    <property type="protein sequence ID" value="CAD6272386.1"/>
    <property type="molecule type" value="Genomic_DNA"/>
</dbReference>
<gene>
    <name evidence="2" type="ORF">NCGR_LOCUS55661</name>
</gene>